<dbReference type="EMBL" id="FR824164">
    <property type="protein sequence ID" value="CCA21325.1"/>
    <property type="molecule type" value="Genomic_DNA"/>
</dbReference>
<accession>F0WJ78</accession>
<evidence type="ECO:0000256" key="1">
    <source>
        <dbReference type="SAM" id="Phobius"/>
    </source>
</evidence>
<name>F0WJ78_9STRA</name>
<reference evidence="2" key="1">
    <citation type="journal article" date="2011" name="PLoS Biol.">
        <title>Gene gain and loss during evolution of obligate parasitism in the white rust pathogen of Arabidopsis thaliana.</title>
        <authorList>
            <person name="Kemen E."/>
            <person name="Gardiner A."/>
            <person name="Schultz-Larsen T."/>
            <person name="Kemen A.C."/>
            <person name="Balmuth A.L."/>
            <person name="Robert-Seilaniantz A."/>
            <person name="Bailey K."/>
            <person name="Holub E."/>
            <person name="Studholme D.J."/>
            <person name="Maclean D."/>
            <person name="Jones J.D."/>
        </authorList>
    </citation>
    <scope>NUCLEOTIDE SEQUENCE</scope>
</reference>
<feature type="transmembrane region" description="Helical" evidence="1">
    <location>
        <begin position="73"/>
        <end position="92"/>
    </location>
</feature>
<gene>
    <name evidence="2" type="primary">AlNc14C119G6610</name>
    <name evidence="2" type="ORF">ALNC14_074680</name>
</gene>
<evidence type="ECO:0000313" key="2">
    <source>
        <dbReference type="EMBL" id="CCA21325.1"/>
    </source>
</evidence>
<reference evidence="2" key="2">
    <citation type="submission" date="2011-02" db="EMBL/GenBank/DDBJ databases">
        <authorList>
            <person name="MacLean D."/>
        </authorList>
    </citation>
    <scope>NUCLEOTIDE SEQUENCE</scope>
</reference>
<organism evidence="2">
    <name type="scientific">Albugo laibachii Nc14</name>
    <dbReference type="NCBI Taxonomy" id="890382"/>
    <lineage>
        <taxon>Eukaryota</taxon>
        <taxon>Sar</taxon>
        <taxon>Stramenopiles</taxon>
        <taxon>Oomycota</taxon>
        <taxon>Peronosporomycetes</taxon>
        <taxon>Albuginales</taxon>
        <taxon>Albuginaceae</taxon>
        <taxon>Albugo</taxon>
    </lineage>
</organism>
<keyword evidence="1" id="KW-0472">Membrane</keyword>
<keyword evidence="1" id="KW-1133">Transmembrane helix</keyword>
<sequence>MFQLDDGDSRRHDVLHLERVGWDLYNALLWSRFLLNMFLILIGSISRGAFYSAHKYTAFTKAGPLLASSPCGIPLVPVLLTGLAVGLAYEIFHKQREKCIIVWIDGDGNVGMATYDSESDAFEWYRLLTTAKLCTTNNAKKFDVMVQKKLSYAFHRLWSNPLLIREQCGMLLHLRVTV</sequence>
<keyword evidence="1" id="KW-0812">Transmembrane</keyword>
<feature type="transmembrane region" description="Helical" evidence="1">
    <location>
        <begin position="33"/>
        <end position="53"/>
    </location>
</feature>
<dbReference type="HOGENOM" id="CLU_1513234_0_0_1"/>
<protein>
    <submittedName>
        <fullName evidence="2">AlNc14C119G6610 protein</fullName>
    </submittedName>
</protein>
<dbReference type="AlphaFoldDB" id="F0WJ78"/>
<proteinExistence type="predicted"/>